<evidence type="ECO:0000256" key="2">
    <source>
        <dbReference type="ARBA" id="ARBA00022747"/>
    </source>
</evidence>
<dbReference type="InterPro" id="IPR044946">
    <property type="entry name" value="Restrct_endonuc_typeI_TRD_sf"/>
</dbReference>
<protein>
    <recommendedName>
        <fullName evidence="5">Type I restriction modification DNA specificity domain-containing protein</fullName>
    </recommendedName>
</protein>
<gene>
    <name evidence="6" type="ORF">EZS27_028681</name>
</gene>
<dbReference type="PANTHER" id="PTHR30408:SF12">
    <property type="entry name" value="TYPE I RESTRICTION ENZYME MJAVIII SPECIFICITY SUBUNIT"/>
    <property type="match status" value="1"/>
</dbReference>
<comment type="similarity">
    <text evidence="1">Belongs to the type-I restriction system S methylase family.</text>
</comment>
<dbReference type="SUPFAM" id="SSF116734">
    <property type="entry name" value="DNA methylase specificity domain"/>
    <property type="match status" value="2"/>
</dbReference>
<keyword evidence="4" id="KW-0175">Coiled coil</keyword>
<dbReference type="AlphaFoldDB" id="A0A5J4QKA5"/>
<feature type="domain" description="Type I restriction modification DNA specificity" evidence="5">
    <location>
        <begin position="66"/>
        <end position="209"/>
    </location>
</feature>
<keyword evidence="3" id="KW-0238">DNA-binding</keyword>
<proteinExistence type="inferred from homology"/>
<evidence type="ECO:0000256" key="1">
    <source>
        <dbReference type="ARBA" id="ARBA00010923"/>
    </source>
</evidence>
<sequence length="463" mass="53130">MIESCVKNIELIGQRFDPYYYNPKFEVIEHKLSKLKYSTIGKECIKIFSGITPKSGGDDYTNQFEGIPFIRSGDFIEDNQLDFNGLNYIKTDVHNKLMKGSQLKQFDVLIAIVGATIGKVGVYNYNLEANINQAICAVRFKDHINPFFVQLFLLTNLGQTIIDRLKRPVARANINLEEIASIPIPFLTIETQKAIVDFYNYAIKTKQAKEQEAKTLLDGIDDYLLKELGIELSENTGNEKYFEVNVSELVGERLDPFYHRIEFTNLFEKIRKKSSIKLRDYIMSINYGASVSNDYVEEGIPFLRIKDLLPNEIQNDDIVFLPYEMKDQLKTSFVSENDFLITRSGTIGIAAIVNNEFDSYAFGSFMIRFSTKHINREFLSYYINSTIGQIYFGRNKIGAIQGNITIPTIKDLPIPDISKEKQDEIAEHIQSIKAKAKQLQKEAEEILEKIKMEVERIIEGKSR</sequence>
<dbReference type="Pfam" id="PF01420">
    <property type="entry name" value="Methylase_S"/>
    <property type="match status" value="2"/>
</dbReference>
<dbReference type="PANTHER" id="PTHR30408">
    <property type="entry name" value="TYPE-1 RESTRICTION ENZYME ECOKI SPECIFICITY PROTEIN"/>
    <property type="match status" value="1"/>
</dbReference>
<evidence type="ECO:0000259" key="5">
    <source>
        <dbReference type="Pfam" id="PF01420"/>
    </source>
</evidence>
<evidence type="ECO:0000313" key="6">
    <source>
        <dbReference type="EMBL" id="KAA6321699.1"/>
    </source>
</evidence>
<dbReference type="GO" id="GO:0003677">
    <property type="term" value="F:DNA binding"/>
    <property type="evidence" value="ECO:0007669"/>
    <property type="project" value="UniProtKB-KW"/>
</dbReference>
<evidence type="ECO:0000256" key="4">
    <source>
        <dbReference type="SAM" id="Coils"/>
    </source>
</evidence>
<organism evidence="6">
    <name type="scientific">termite gut metagenome</name>
    <dbReference type="NCBI Taxonomy" id="433724"/>
    <lineage>
        <taxon>unclassified sequences</taxon>
        <taxon>metagenomes</taxon>
        <taxon>organismal metagenomes</taxon>
    </lineage>
</organism>
<evidence type="ECO:0000256" key="3">
    <source>
        <dbReference type="ARBA" id="ARBA00023125"/>
    </source>
</evidence>
<accession>A0A5J4QKA5</accession>
<feature type="domain" description="Type I restriction modification DNA specificity" evidence="5">
    <location>
        <begin position="293"/>
        <end position="443"/>
    </location>
</feature>
<feature type="coiled-coil region" evidence="4">
    <location>
        <begin position="422"/>
        <end position="456"/>
    </location>
</feature>
<dbReference type="EMBL" id="SNRY01003241">
    <property type="protein sequence ID" value="KAA6321699.1"/>
    <property type="molecule type" value="Genomic_DNA"/>
</dbReference>
<keyword evidence="2" id="KW-0680">Restriction system</keyword>
<dbReference type="InterPro" id="IPR000055">
    <property type="entry name" value="Restrct_endonuc_typeI_TRD"/>
</dbReference>
<name>A0A5J4QKA5_9ZZZZ</name>
<reference evidence="6" key="1">
    <citation type="submission" date="2019-03" db="EMBL/GenBank/DDBJ databases">
        <title>Single cell metagenomics reveals metabolic interactions within the superorganism composed of flagellate Streblomastix strix and complex community of Bacteroidetes bacteria on its surface.</title>
        <authorList>
            <person name="Treitli S.C."/>
            <person name="Kolisko M."/>
            <person name="Husnik F."/>
            <person name="Keeling P."/>
            <person name="Hampl V."/>
        </authorList>
    </citation>
    <scope>NUCLEOTIDE SEQUENCE</scope>
    <source>
        <strain evidence="6">STM</strain>
    </source>
</reference>
<comment type="caution">
    <text evidence="6">The sequence shown here is derived from an EMBL/GenBank/DDBJ whole genome shotgun (WGS) entry which is preliminary data.</text>
</comment>
<dbReference type="InterPro" id="IPR052021">
    <property type="entry name" value="Type-I_RS_S_subunit"/>
</dbReference>
<dbReference type="GO" id="GO:0009307">
    <property type="term" value="P:DNA restriction-modification system"/>
    <property type="evidence" value="ECO:0007669"/>
    <property type="project" value="UniProtKB-KW"/>
</dbReference>
<dbReference type="Gene3D" id="3.90.220.20">
    <property type="entry name" value="DNA methylase specificity domains"/>
    <property type="match status" value="2"/>
</dbReference>